<dbReference type="AlphaFoldDB" id="A0A0Q0IBZ8"/>
<protein>
    <submittedName>
        <fullName evidence="1">Uncharacterized protein</fullName>
    </submittedName>
</protein>
<comment type="caution">
    <text evidence="1">The sequence shown here is derived from an EMBL/GenBank/DDBJ whole genome shotgun (WGS) entry which is preliminary data.</text>
</comment>
<dbReference type="RefSeq" id="WP_057445881.1">
    <property type="nucleotide sequence ID" value="NZ_JBPDUT010000002.1"/>
</dbReference>
<name>A0A0Q0IBZ8_PSEAP</name>
<evidence type="ECO:0000313" key="1">
    <source>
        <dbReference type="EMBL" id="RMO70118.1"/>
    </source>
</evidence>
<proteinExistence type="predicted"/>
<evidence type="ECO:0000313" key="2">
    <source>
        <dbReference type="Proteomes" id="UP000274541"/>
    </source>
</evidence>
<sequence length="332" mass="36599">MPFGSQSAFDTYARNIHTAARSVFSISRSKLNEALSCGYGFRTYASLRAALKHAPLSDATTFDHAVFQSTLATLEDWSKVPVLAVLVEGNAFDIEIEKWPSGPGQRNGPRDLDVSYHIVMNVSNADGKAVQGGQPFTLPVFAETAHDEKFRVDSGHGYRVTEGHSVTRFRTGTQTLRTSLRDGRWGGEAFIYSSAEQQDDLLTLGTIKSAMVKSLLPTTSNRVICGIYRPDHYDENARRIEITLGGPVLDFLGSSPFHFEIPKMEKRFFVMDDGRSNTEGVGVIVNGSWGAAVNSNGIDETDNPTSLDEVRVRMQIAVEKRLSLLGFNSNRR</sequence>
<gene>
    <name evidence="1" type="ORF">ALQ37_200129</name>
</gene>
<reference evidence="1 2" key="1">
    <citation type="submission" date="2018-08" db="EMBL/GenBank/DDBJ databases">
        <title>Recombination of ecologically and evolutionarily significant loci maintains genetic cohesion in the Pseudomonas syringae species complex.</title>
        <authorList>
            <person name="Dillon M."/>
            <person name="Thakur S."/>
            <person name="Almeida R.N.D."/>
            <person name="Weir B.S."/>
            <person name="Guttman D.S."/>
        </authorList>
    </citation>
    <scope>NUCLEOTIDE SEQUENCE [LARGE SCALE GENOMIC DNA]</scope>
    <source>
        <strain evidence="1 2">ICMP 4388</strain>
    </source>
</reference>
<organism evidence="1 2">
    <name type="scientific">Pseudomonas syringae pv. aptata</name>
    <dbReference type="NCBI Taxonomy" id="83167"/>
    <lineage>
        <taxon>Bacteria</taxon>
        <taxon>Pseudomonadati</taxon>
        <taxon>Pseudomonadota</taxon>
        <taxon>Gammaproteobacteria</taxon>
        <taxon>Pseudomonadales</taxon>
        <taxon>Pseudomonadaceae</taxon>
        <taxon>Pseudomonas</taxon>
        <taxon>Pseudomonas syringae</taxon>
    </lineage>
</organism>
<dbReference type="EMBL" id="RBPX01000075">
    <property type="protein sequence ID" value="RMO70118.1"/>
    <property type="molecule type" value="Genomic_DNA"/>
</dbReference>
<accession>A0A0Q0IBZ8</accession>
<dbReference type="Proteomes" id="UP000274541">
    <property type="component" value="Unassembled WGS sequence"/>
</dbReference>